<dbReference type="PANTHER" id="PTHR12128:SF66">
    <property type="entry name" value="4-HYDROXY-2-OXOGLUTARATE ALDOLASE, MITOCHONDRIAL"/>
    <property type="match status" value="1"/>
</dbReference>
<dbReference type="InterPro" id="IPR002220">
    <property type="entry name" value="DapA-like"/>
</dbReference>
<evidence type="ECO:0000256" key="7">
    <source>
        <dbReference type="ARBA" id="ARBA00022915"/>
    </source>
</evidence>
<dbReference type="InterPro" id="IPR020625">
    <property type="entry name" value="Schiff_base-form_aldolases_AS"/>
</dbReference>
<keyword evidence="8 12" id="KW-0457">Lysine biosynthesis</keyword>
<dbReference type="GO" id="GO:0009089">
    <property type="term" value="P:lysine biosynthetic process via diaminopimelate"/>
    <property type="evidence" value="ECO:0007669"/>
    <property type="project" value="UniProtKB-UniRule"/>
</dbReference>
<comment type="pathway">
    <text evidence="2 12">Amino-acid biosynthesis; L-lysine biosynthesis via DAP pathway; (S)-tetrahydrodipicolinate from L-aspartate: step 3/4.</text>
</comment>
<evidence type="ECO:0000256" key="6">
    <source>
        <dbReference type="ARBA" id="ARBA00022605"/>
    </source>
</evidence>
<dbReference type="NCBIfam" id="TIGR00674">
    <property type="entry name" value="dapA"/>
    <property type="match status" value="1"/>
</dbReference>
<dbReference type="Pfam" id="PF00701">
    <property type="entry name" value="DHDPS"/>
    <property type="match status" value="1"/>
</dbReference>
<evidence type="ECO:0000313" key="17">
    <source>
        <dbReference type="Proteomes" id="UP000185003"/>
    </source>
</evidence>
<dbReference type="InterPro" id="IPR013785">
    <property type="entry name" value="Aldolase_TIM"/>
</dbReference>
<dbReference type="Proteomes" id="UP000185003">
    <property type="component" value="Unassembled WGS sequence"/>
</dbReference>
<keyword evidence="9 12" id="KW-0456">Lyase</keyword>
<evidence type="ECO:0000256" key="1">
    <source>
        <dbReference type="ARBA" id="ARBA00003294"/>
    </source>
</evidence>
<comment type="catalytic activity">
    <reaction evidence="11 12">
        <text>L-aspartate 4-semialdehyde + pyruvate = (2S,4S)-4-hydroxy-2,3,4,5-tetrahydrodipicolinate + H2O + H(+)</text>
        <dbReference type="Rhea" id="RHEA:34171"/>
        <dbReference type="ChEBI" id="CHEBI:15361"/>
        <dbReference type="ChEBI" id="CHEBI:15377"/>
        <dbReference type="ChEBI" id="CHEBI:15378"/>
        <dbReference type="ChEBI" id="CHEBI:67139"/>
        <dbReference type="ChEBI" id="CHEBI:537519"/>
        <dbReference type="EC" id="4.3.3.7"/>
    </reaction>
</comment>
<evidence type="ECO:0000313" key="16">
    <source>
        <dbReference type="EMBL" id="SIO54136.1"/>
    </source>
</evidence>
<dbReference type="PRINTS" id="PR00146">
    <property type="entry name" value="DHPICSNTHASE"/>
</dbReference>
<comment type="similarity">
    <text evidence="3 12 13">Belongs to the DapA family.</text>
</comment>
<dbReference type="GO" id="GO:0005829">
    <property type="term" value="C:cytosol"/>
    <property type="evidence" value="ECO:0007669"/>
    <property type="project" value="TreeGrafter"/>
</dbReference>
<evidence type="ECO:0000256" key="9">
    <source>
        <dbReference type="ARBA" id="ARBA00023239"/>
    </source>
</evidence>
<dbReference type="SUPFAM" id="SSF51569">
    <property type="entry name" value="Aldolase"/>
    <property type="match status" value="1"/>
</dbReference>
<feature type="active site" description="Proton donor/acceptor" evidence="12">
    <location>
        <position position="161"/>
    </location>
</feature>
<evidence type="ECO:0000256" key="3">
    <source>
        <dbReference type="ARBA" id="ARBA00007592"/>
    </source>
</evidence>
<name>A0A1N6KCT3_9BACT</name>
<evidence type="ECO:0000256" key="15">
    <source>
        <dbReference type="PIRSR" id="PIRSR001365-2"/>
    </source>
</evidence>
<comment type="function">
    <text evidence="1 12">Catalyzes the condensation of (S)-aspartate-beta-semialdehyde [(S)-ASA] and pyruvate to 4-hydroxy-tetrahydrodipicolinate (HTPA).</text>
</comment>
<dbReference type="EMBL" id="FSRA01000002">
    <property type="protein sequence ID" value="SIO54136.1"/>
    <property type="molecule type" value="Genomic_DNA"/>
</dbReference>
<feature type="site" description="Part of a proton relay during catalysis" evidence="12">
    <location>
        <position position="135"/>
    </location>
</feature>
<dbReference type="STRING" id="536979.SAMN04488055_5545"/>
<dbReference type="GO" id="GO:0008840">
    <property type="term" value="F:4-hydroxy-tetrahydrodipicolinate synthase activity"/>
    <property type="evidence" value="ECO:0007669"/>
    <property type="project" value="UniProtKB-UniRule"/>
</dbReference>
<evidence type="ECO:0000256" key="13">
    <source>
        <dbReference type="PIRNR" id="PIRNR001365"/>
    </source>
</evidence>
<dbReference type="SMART" id="SM01130">
    <property type="entry name" value="DHDPS"/>
    <property type="match status" value="1"/>
</dbReference>
<evidence type="ECO:0000256" key="11">
    <source>
        <dbReference type="ARBA" id="ARBA00047836"/>
    </source>
</evidence>
<dbReference type="PANTHER" id="PTHR12128">
    <property type="entry name" value="DIHYDRODIPICOLINATE SYNTHASE"/>
    <property type="match status" value="1"/>
</dbReference>
<evidence type="ECO:0000256" key="4">
    <source>
        <dbReference type="ARBA" id="ARBA00012086"/>
    </source>
</evidence>
<feature type="active site" description="Schiff-base intermediate with substrate" evidence="14">
    <location>
        <position position="161"/>
    </location>
</feature>
<dbReference type="EC" id="4.3.3.7" evidence="4 12"/>
<evidence type="ECO:0000256" key="2">
    <source>
        <dbReference type="ARBA" id="ARBA00005120"/>
    </source>
</evidence>
<organism evidence="16 17">
    <name type="scientific">Chitinophaga niabensis</name>
    <dbReference type="NCBI Taxonomy" id="536979"/>
    <lineage>
        <taxon>Bacteria</taxon>
        <taxon>Pseudomonadati</taxon>
        <taxon>Bacteroidota</taxon>
        <taxon>Chitinophagia</taxon>
        <taxon>Chitinophagales</taxon>
        <taxon>Chitinophagaceae</taxon>
        <taxon>Chitinophaga</taxon>
    </lineage>
</organism>
<keyword evidence="17" id="KW-1185">Reference proteome</keyword>
<dbReference type="Gene3D" id="3.20.20.70">
    <property type="entry name" value="Aldolase class I"/>
    <property type="match status" value="1"/>
</dbReference>
<comment type="subcellular location">
    <subcellularLocation>
        <location evidence="12">Cytoplasm</location>
    </subcellularLocation>
</comment>
<dbReference type="PIRSF" id="PIRSF001365">
    <property type="entry name" value="DHDPS"/>
    <property type="match status" value="1"/>
</dbReference>
<dbReference type="HAMAP" id="MF_00418">
    <property type="entry name" value="DapA"/>
    <property type="match status" value="1"/>
</dbReference>
<dbReference type="CDD" id="cd00950">
    <property type="entry name" value="DHDPS"/>
    <property type="match status" value="1"/>
</dbReference>
<dbReference type="InterPro" id="IPR005263">
    <property type="entry name" value="DapA"/>
</dbReference>
<proteinExistence type="inferred from homology"/>
<evidence type="ECO:0000256" key="10">
    <source>
        <dbReference type="ARBA" id="ARBA00023270"/>
    </source>
</evidence>
<dbReference type="PROSITE" id="PS00666">
    <property type="entry name" value="DHDPS_2"/>
    <property type="match status" value="1"/>
</dbReference>
<feature type="binding site" evidence="12 15">
    <location>
        <position position="73"/>
    </location>
    <ligand>
        <name>pyruvate</name>
        <dbReference type="ChEBI" id="CHEBI:15361"/>
    </ligand>
</feature>
<evidence type="ECO:0000256" key="8">
    <source>
        <dbReference type="ARBA" id="ARBA00023154"/>
    </source>
</evidence>
<keyword evidence="7 12" id="KW-0220">Diaminopimelate biosynthesis</keyword>
<sequence length="317" mass="34918">MREPIQIFIFAFFQGQQALFDTLDMLQQQLRGTGVALVTPFTTNGAIDWTGLERLINHVIEGGVNYVVTLGTTGETPTLSSDEKLDLIKFTFEKVSKRVPVVVGIGDYSTADVVSRLEKCPLDDAAAILSVSPFYSKPTQEGIFQHYKAIAAASPKPIILYNVPARTGRNMTAETTLRLAHEVENIVAMKEASGDMLQCMQIIRDKPKDFLVISGDDGVAFPQLACGMDGVISVAANYFAKDFSAMVKATLDGNIAEGRRLHYKMLEGFDLMFMENNPAGIKAFLSFDKIIENTFRLPILPVSNDLQAKINTFLKGY</sequence>
<keyword evidence="5 12" id="KW-0963">Cytoplasm</keyword>
<dbReference type="UniPathway" id="UPA00034">
    <property type="reaction ID" value="UER00017"/>
</dbReference>
<evidence type="ECO:0000256" key="12">
    <source>
        <dbReference type="HAMAP-Rule" id="MF_00418"/>
    </source>
</evidence>
<accession>A0A1N6KCT3</accession>
<evidence type="ECO:0000256" key="5">
    <source>
        <dbReference type="ARBA" id="ARBA00022490"/>
    </source>
</evidence>
<feature type="site" description="Part of a proton relay during catalysis" evidence="12">
    <location>
        <position position="72"/>
    </location>
</feature>
<keyword evidence="6 12" id="KW-0028">Amino-acid biosynthesis</keyword>
<protein>
    <recommendedName>
        <fullName evidence="4 12">4-hydroxy-tetrahydrodipicolinate synthase</fullName>
        <shortName evidence="12">HTPA synthase</shortName>
        <ecNumber evidence="4 12">4.3.3.7</ecNumber>
    </recommendedName>
</protein>
<comment type="subunit">
    <text evidence="12">Homotetramer; dimer of dimers.</text>
</comment>
<evidence type="ECO:0000256" key="14">
    <source>
        <dbReference type="PIRSR" id="PIRSR001365-1"/>
    </source>
</evidence>
<dbReference type="AlphaFoldDB" id="A0A1N6KCT3"/>
<reference evidence="16 17" key="1">
    <citation type="submission" date="2016-11" db="EMBL/GenBank/DDBJ databases">
        <authorList>
            <person name="Jaros S."/>
            <person name="Januszkiewicz K."/>
            <person name="Wedrychowicz H."/>
        </authorList>
    </citation>
    <scope>NUCLEOTIDE SEQUENCE [LARGE SCALE GENOMIC DNA]</scope>
    <source>
        <strain evidence="16 17">DSM 24787</strain>
    </source>
</reference>
<gene>
    <name evidence="12" type="primary">dapA</name>
    <name evidence="16" type="ORF">SAMN04488055_5545</name>
</gene>
<feature type="binding site" evidence="12 15">
    <location>
        <position position="232"/>
    </location>
    <ligand>
        <name>pyruvate</name>
        <dbReference type="ChEBI" id="CHEBI:15361"/>
    </ligand>
</feature>
<keyword evidence="10 12" id="KW-0704">Schiff base</keyword>
<feature type="active site" description="Schiff-base intermediate with substrate" evidence="12 14">
    <location>
        <position position="190"/>
    </location>
</feature>
<comment type="caution">
    <text evidence="12">Was originally thought to be a dihydrodipicolinate synthase (DHDPS), catalyzing the condensation of (S)-aspartate-beta-semialdehyde [(S)-ASA] and pyruvate to dihydrodipicolinate (DHDP). However, it was shown in E.coli that the product of the enzymatic reaction is not dihydrodipicolinate but in fact (4S)-4-hydroxy-2,3,4,5-tetrahydro-(2S)-dipicolinic acid (HTPA), and that the consecutive dehydration reaction leading to DHDP is not spontaneous but catalyzed by DapB.</text>
</comment>
<dbReference type="GO" id="GO:0019877">
    <property type="term" value="P:diaminopimelate biosynthetic process"/>
    <property type="evidence" value="ECO:0007669"/>
    <property type="project" value="UniProtKB-UniRule"/>
</dbReference>